<reference evidence="2" key="1">
    <citation type="submission" date="2016-06" db="EMBL/GenBank/DDBJ databases">
        <authorList>
            <person name="Berg J.A."/>
            <person name="Stratton M.L."/>
            <person name="Esplin I.D."/>
            <person name="Jensen G.L."/>
            <person name="Merrill B.D."/>
            <person name="Breakwell D.P."/>
            <person name="Hope S."/>
            <person name="Grose J.H."/>
        </authorList>
    </citation>
    <scope>NUCLEOTIDE SEQUENCE [LARGE SCALE GENOMIC DNA]</scope>
</reference>
<gene>
    <name evidence="1" type="ORF">STRATTON_23</name>
</gene>
<dbReference type="InterPro" id="IPR055907">
    <property type="entry name" value="DUF7484"/>
</dbReference>
<evidence type="ECO:0000313" key="2">
    <source>
        <dbReference type="Proteomes" id="UP000221949"/>
    </source>
</evidence>
<dbReference type="Proteomes" id="UP000221949">
    <property type="component" value="Segment"/>
</dbReference>
<name>A0A1B2IGQ7_9CAUD</name>
<organism evidence="1 2">
    <name type="scientific">Erwinia phage vB_EamM_Stratton</name>
    <dbReference type="NCBI Taxonomy" id="1883378"/>
    <lineage>
        <taxon>Viruses</taxon>
        <taxon>Duplodnaviria</taxon>
        <taxon>Heunggongvirae</taxon>
        <taxon>Uroviricota</taxon>
        <taxon>Caudoviricetes</taxon>
        <taxon>Chimalliviridae</taxon>
        <taxon>Erskinevirus</taxon>
        <taxon>Erskinevirus EaH2</taxon>
    </lineage>
</organism>
<accession>A0A1B2IGQ7</accession>
<dbReference type="EMBL" id="KX397373">
    <property type="protein sequence ID" value="ANZ50448.1"/>
    <property type="molecule type" value="Genomic_DNA"/>
</dbReference>
<protein>
    <submittedName>
        <fullName evidence="1">Uncharacterized protein</fullName>
    </submittedName>
</protein>
<evidence type="ECO:0000313" key="1">
    <source>
        <dbReference type="EMBL" id="ANZ50448.1"/>
    </source>
</evidence>
<sequence length="270" mass="30545">MSVIDYCLRRIRREIPEPILRAAFAPENLRLLGIASSLDNEISEKVFKEYLIPEVSRMGQYTEIDLQGVAYENDTQDYYSRVYYIDDIKTGGRPLIDAHLAVTPVAGQAYTLPPAGSYLDGASTGVMSSTQQVVDSQSAMPRIGSPECKVLGPNVIRIKDPGMFVYATKIMAKFMLSDDLNEIKPPFYPVVADLGLYATRQYIYNKMMFDMDAGKLENGMEFGAFRNFIEKYEDSGEMFNDNLPRMQRALIHNDDIGNRYNYLNAGRFKA</sequence>
<dbReference type="Pfam" id="PF24302">
    <property type="entry name" value="DUF7484"/>
    <property type="match status" value="1"/>
</dbReference>
<proteinExistence type="predicted"/>